<evidence type="ECO:0000256" key="3">
    <source>
        <dbReference type="ARBA" id="ARBA00009370"/>
    </source>
</evidence>
<evidence type="ECO:0000256" key="12">
    <source>
        <dbReference type="RuleBase" id="RU003993"/>
    </source>
</evidence>
<evidence type="ECO:0000313" key="15">
    <source>
        <dbReference type="EMBL" id="TQR20245.1"/>
    </source>
</evidence>
<name>A0A544TS25_9BACI</name>
<keyword evidence="7 12" id="KW-0812">Transmembrane</keyword>
<protein>
    <recommendedName>
        <fullName evidence="4 12">Signal peptidase I</fullName>
        <ecNumber evidence="4 12">3.4.21.89</ecNumber>
    </recommendedName>
</protein>
<dbReference type="InterPro" id="IPR036286">
    <property type="entry name" value="LexA/Signal_pep-like_sf"/>
</dbReference>
<evidence type="ECO:0000256" key="1">
    <source>
        <dbReference type="ARBA" id="ARBA00000677"/>
    </source>
</evidence>
<dbReference type="GO" id="GO:0004252">
    <property type="term" value="F:serine-type endopeptidase activity"/>
    <property type="evidence" value="ECO:0007669"/>
    <property type="project" value="InterPro"/>
</dbReference>
<dbReference type="NCBIfam" id="TIGR02227">
    <property type="entry name" value="sigpep_I_bact"/>
    <property type="match status" value="1"/>
</dbReference>
<feature type="active site" evidence="11">
    <location>
        <position position="86"/>
    </location>
</feature>
<comment type="similarity">
    <text evidence="3 13">Belongs to the peptidase S26 family.</text>
</comment>
<dbReference type="GO" id="GO:0005886">
    <property type="term" value="C:plasma membrane"/>
    <property type="evidence" value="ECO:0007669"/>
    <property type="project" value="UniProtKB-SubCell"/>
</dbReference>
<evidence type="ECO:0000256" key="7">
    <source>
        <dbReference type="ARBA" id="ARBA00022692"/>
    </source>
</evidence>
<evidence type="ECO:0000256" key="2">
    <source>
        <dbReference type="ARBA" id="ARBA00004401"/>
    </source>
</evidence>
<dbReference type="Pfam" id="PF10502">
    <property type="entry name" value="Peptidase_S26"/>
    <property type="match status" value="1"/>
</dbReference>
<comment type="subcellular location">
    <subcellularLocation>
        <location evidence="2">Cell membrane</location>
        <topology evidence="2">Single-pass type II membrane protein</topology>
    </subcellularLocation>
    <subcellularLocation>
        <location evidence="13">Membrane</location>
        <topology evidence="13">Single-pass type II membrane protein</topology>
    </subcellularLocation>
</comment>
<dbReference type="InterPro" id="IPR019757">
    <property type="entry name" value="Pept_S26A_signal_pept_1_Lys-AS"/>
</dbReference>
<dbReference type="EMBL" id="VDGI01000007">
    <property type="protein sequence ID" value="TQR20245.1"/>
    <property type="molecule type" value="Genomic_DNA"/>
</dbReference>
<feature type="active site" evidence="11">
    <location>
        <position position="49"/>
    </location>
</feature>
<dbReference type="OrthoDB" id="9802919at2"/>
<keyword evidence="9 12" id="KW-1133">Transmembrane helix</keyword>
<evidence type="ECO:0000256" key="4">
    <source>
        <dbReference type="ARBA" id="ARBA00013208"/>
    </source>
</evidence>
<dbReference type="FunFam" id="2.10.109.10:FF:000008">
    <property type="entry name" value="Signal peptidase I"/>
    <property type="match status" value="1"/>
</dbReference>
<gene>
    <name evidence="15" type="primary">lepB</name>
    <name evidence="15" type="ORF">FG384_08785</name>
</gene>
<dbReference type="InterPro" id="IPR019533">
    <property type="entry name" value="Peptidase_S26"/>
</dbReference>
<accession>A0A544TS25</accession>
<keyword evidence="8 12" id="KW-0378">Hydrolase</keyword>
<dbReference type="InterPro" id="IPR019756">
    <property type="entry name" value="Pept_S26A_signal_pept_1_Ser-AS"/>
</dbReference>
<dbReference type="PROSITE" id="PS00501">
    <property type="entry name" value="SPASE_I_1"/>
    <property type="match status" value="1"/>
</dbReference>
<evidence type="ECO:0000256" key="8">
    <source>
        <dbReference type="ARBA" id="ARBA00022801"/>
    </source>
</evidence>
<dbReference type="InterPro" id="IPR000223">
    <property type="entry name" value="Pept_S26A_signal_pept_1"/>
</dbReference>
<dbReference type="InterPro" id="IPR019758">
    <property type="entry name" value="Pept_S26A_signal_pept_1_CS"/>
</dbReference>
<dbReference type="PROSITE" id="PS00761">
    <property type="entry name" value="SPASE_I_3"/>
    <property type="match status" value="1"/>
</dbReference>
<dbReference type="EC" id="3.4.21.89" evidence="4 12"/>
<evidence type="ECO:0000256" key="6">
    <source>
        <dbReference type="ARBA" id="ARBA00022670"/>
    </source>
</evidence>
<keyword evidence="16" id="KW-1185">Reference proteome</keyword>
<feature type="domain" description="Peptidase S26" evidence="14">
    <location>
        <begin position="18"/>
        <end position="181"/>
    </location>
</feature>
<reference evidence="15 16" key="1">
    <citation type="submission" date="2019-06" db="EMBL/GenBank/DDBJ databases">
        <title>Psychrobacillus vulpis sp. nov., a new species isolated from feces of a red fox that inhabits in The Tablas de Daimiel Natural Park, Albacete, Spain.</title>
        <authorList>
            <person name="Rodriguez M."/>
            <person name="Reina J.C."/>
            <person name="Bejar V."/>
            <person name="Llamas I."/>
        </authorList>
    </citation>
    <scope>NUCLEOTIDE SEQUENCE [LARGE SCALE GENOMIC DNA]</scope>
    <source>
        <strain evidence="15 16">Z8</strain>
    </source>
</reference>
<evidence type="ECO:0000256" key="9">
    <source>
        <dbReference type="ARBA" id="ARBA00022989"/>
    </source>
</evidence>
<dbReference type="AlphaFoldDB" id="A0A544TS25"/>
<keyword evidence="5" id="KW-1003">Cell membrane</keyword>
<evidence type="ECO:0000313" key="16">
    <source>
        <dbReference type="Proteomes" id="UP000316626"/>
    </source>
</evidence>
<organism evidence="15 16">
    <name type="scientific">Psychrobacillus vulpis</name>
    <dbReference type="NCBI Taxonomy" id="2325572"/>
    <lineage>
        <taxon>Bacteria</taxon>
        <taxon>Bacillati</taxon>
        <taxon>Bacillota</taxon>
        <taxon>Bacilli</taxon>
        <taxon>Bacillales</taxon>
        <taxon>Bacillaceae</taxon>
        <taxon>Psychrobacillus</taxon>
    </lineage>
</organism>
<dbReference type="GO" id="GO:0009003">
    <property type="term" value="F:signal peptidase activity"/>
    <property type="evidence" value="ECO:0007669"/>
    <property type="project" value="UniProtKB-EC"/>
</dbReference>
<keyword evidence="10 12" id="KW-0472">Membrane</keyword>
<dbReference type="PROSITE" id="PS00760">
    <property type="entry name" value="SPASE_I_2"/>
    <property type="match status" value="1"/>
</dbReference>
<keyword evidence="6 12" id="KW-0645">Protease</keyword>
<dbReference type="CDD" id="cd06530">
    <property type="entry name" value="S26_SPase_I"/>
    <property type="match status" value="1"/>
</dbReference>
<evidence type="ECO:0000256" key="11">
    <source>
        <dbReference type="PIRSR" id="PIRSR600223-1"/>
    </source>
</evidence>
<dbReference type="Proteomes" id="UP000316626">
    <property type="component" value="Unassembled WGS sequence"/>
</dbReference>
<comment type="catalytic activity">
    <reaction evidence="1 12">
        <text>Cleavage of hydrophobic, N-terminal signal or leader sequences from secreted and periplasmic proteins.</text>
        <dbReference type="EC" id="3.4.21.89"/>
    </reaction>
</comment>
<dbReference type="PRINTS" id="PR00727">
    <property type="entry name" value="LEADERPTASE"/>
</dbReference>
<dbReference type="SUPFAM" id="SSF51306">
    <property type="entry name" value="LexA/Signal peptidase"/>
    <property type="match status" value="1"/>
</dbReference>
<feature type="transmembrane region" description="Helical" evidence="12">
    <location>
        <begin position="21"/>
        <end position="39"/>
    </location>
</feature>
<evidence type="ECO:0000256" key="5">
    <source>
        <dbReference type="ARBA" id="ARBA00022475"/>
    </source>
</evidence>
<evidence type="ECO:0000256" key="13">
    <source>
        <dbReference type="RuleBase" id="RU362042"/>
    </source>
</evidence>
<evidence type="ECO:0000259" key="14">
    <source>
        <dbReference type="Pfam" id="PF10502"/>
    </source>
</evidence>
<evidence type="ECO:0000256" key="10">
    <source>
        <dbReference type="ARBA" id="ARBA00023136"/>
    </source>
</evidence>
<dbReference type="GO" id="GO:0006465">
    <property type="term" value="P:signal peptide processing"/>
    <property type="evidence" value="ECO:0007669"/>
    <property type="project" value="InterPro"/>
</dbReference>
<proteinExistence type="inferred from homology"/>
<dbReference type="Gene3D" id="2.10.109.10">
    <property type="entry name" value="Umud Fragment, subunit A"/>
    <property type="match status" value="1"/>
</dbReference>
<dbReference type="PANTHER" id="PTHR43390:SF1">
    <property type="entry name" value="CHLOROPLAST PROCESSING PEPTIDASE"/>
    <property type="match status" value="1"/>
</dbReference>
<comment type="caution">
    <text evidence="15">The sequence shown here is derived from an EMBL/GenBank/DDBJ whole genome shotgun (WGS) entry which is preliminary data.</text>
</comment>
<dbReference type="PANTHER" id="PTHR43390">
    <property type="entry name" value="SIGNAL PEPTIDASE I"/>
    <property type="match status" value="1"/>
</dbReference>
<sequence length="193" mass="22263">MIEEAKRSIQLNNAKKEIIEWALAILVGIVIVLIIRSFIATNYEVVGKSMMPTLHDQDKVFVNKLAKIDRMDIIIFHGDQNEDYVKRVIGVPGDTIKYENDTLYINNKKVPEKFLNSYSAYVHPEENFTEDFNLLELTGNKTVPPNMLFVLGDNRISSLDSRYFHFIDEKDVIGKVEARYWPISSISVNFDTE</sequence>